<name>A0A5S5APG4_9FIRM</name>
<feature type="domain" description="Peptidase S8/S53" evidence="8">
    <location>
        <begin position="129"/>
        <end position="369"/>
    </location>
</feature>
<dbReference type="PROSITE" id="PS00138">
    <property type="entry name" value="SUBTILASE_SER"/>
    <property type="match status" value="1"/>
</dbReference>
<accession>A0A5S5APG4</accession>
<dbReference type="Gene3D" id="3.40.50.200">
    <property type="entry name" value="Peptidase S8/S53 domain"/>
    <property type="match status" value="1"/>
</dbReference>
<dbReference type="GO" id="GO:0046872">
    <property type="term" value="F:metal ion binding"/>
    <property type="evidence" value="ECO:0007669"/>
    <property type="project" value="UniProtKB-KW"/>
</dbReference>
<dbReference type="AlphaFoldDB" id="A0A5S5APG4"/>
<dbReference type="PANTHER" id="PTHR43806:SF11">
    <property type="entry name" value="CEREVISIN-RELATED"/>
    <property type="match status" value="1"/>
</dbReference>
<evidence type="ECO:0000256" key="3">
    <source>
        <dbReference type="ARBA" id="ARBA00022723"/>
    </source>
</evidence>
<protein>
    <submittedName>
        <fullName evidence="9">Subtilisin</fullName>
    </submittedName>
</protein>
<keyword evidence="4 6" id="KW-0378">Hydrolase</keyword>
<dbReference type="Pfam" id="PF00082">
    <property type="entry name" value="Peptidase_S8"/>
    <property type="match status" value="1"/>
</dbReference>
<keyword evidence="5 6" id="KW-0720">Serine protease</keyword>
<dbReference type="EMBL" id="VNHO01000019">
    <property type="protein sequence ID" value="TYP52426.1"/>
    <property type="molecule type" value="Genomic_DNA"/>
</dbReference>
<evidence type="ECO:0000256" key="6">
    <source>
        <dbReference type="PROSITE-ProRule" id="PRU01240"/>
    </source>
</evidence>
<evidence type="ECO:0000256" key="4">
    <source>
        <dbReference type="ARBA" id="ARBA00022801"/>
    </source>
</evidence>
<dbReference type="Proteomes" id="UP000322294">
    <property type="component" value="Unassembled WGS sequence"/>
</dbReference>
<dbReference type="CDD" id="cd07477">
    <property type="entry name" value="Peptidases_S8_Subtilisin_subset"/>
    <property type="match status" value="1"/>
</dbReference>
<proteinExistence type="inferred from homology"/>
<dbReference type="InterPro" id="IPR023828">
    <property type="entry name" value="Peptidase_S8_Ser-AS"/>
</dbReference>
<comment type="similarity">
    <text evidence="1 6 7">Belongs to the peptidase S8 family.</text>
</comment>
<dbReference type="InterPro" id="IPR036852">
    <property type="entry name" value="Peptidase_S8/S53_dom_sf"/>
</dbReference>
<dbReference type="InterPro" id="IPR037045">
    <property type="entry name" value="S8pro/Inhibitor_I9_sf"/>
</dbReference>
<organism evidence="9 10">
    <name type="scientific">Thermosediminibacter litoriperuensis</name>
    <dbReference type="NCBI Taxonomy" id="291989"/>
    <lineage>
        <taxon>Bacteria</taxon>
        <taxon>Bacillati</taxon>
        <taxon>Bacillota</taxon>
        <taxon>Clostridia</taxon>
        <taxon>Thermosediminibacterales</taxon>
        <taxon>Thermosediminibacteraceae</taxon>
        <taxon>Thermosediminibacter</taxon>
    </lineage>
</organism>
<evidence type="ECO:0000256" key="1">
    <source>
        <dbReference type="ARBA" id="ARBA00011073"/>
    </source>
</evidence>
<dbReference type="PANTHER" id="PTHR43806">
    <property type="entry name" value="PEPTIDASE S8"/>
    <property type="match status" value="1"/>
</dbReference>
<dbReference type="PRINTS" id="PR00723">
    <property type="entry name" value="SUBTILISIN"/>
</dbReference>
<evidence type="ECO:0000313" key="9">
    <source>
        <dbReference type="EMBL" id="TYP52426.1"/>
    </source>
</evidence>
<dbReference type="InterPro" id="IPR022398">
    <property type="entry name" value="Peptidase_S8_His-AS"/>
</dbReference>
<dbReference type="OrthoDB" id="9798386at2"/>
<sequence length="388" mass="41810">MIPYVLLYCSLLLGTAGAVRKKKSRKKYKIVGFKPGVEVLETRNILESYGIKIKKQLPLVDACLCEVRPSAVNLQKLSEDPIIDFIEDDYIATIQGVPTGKVFIRRQRQEIPWGVKKVAAQSAWNACRGEGVRVGIIDTGIDLSHPDLKDNIKDVCGVLDCKNIIDDNGHGTHVAGTIAALDNDIGVVGVAPNVEIYAVKAFDKNGRGSISTIVEALNWCLEKKVHVVNMSFGVKNRSFALRRAIEKLHKNNVVLVAAAGNMGKEDSVLYPAKYPEVIAVAASNRNDEPANFSSSGPEVDIIAPGVDIPSTHKNGGYKLMSGTSMATPHVTGAAALVLSLTRMSAEDVKSVLMNTARDLGLPKEKQGAGLLDVSKAVSNIKKLGRHEP</sequence>
<dbReference type="RefSeq" id="WP_148867492.1">
    <property type="nucleotide sequence ID" value="NZ_VNHO01000019.1"/>
</dbReference>
<dbReference type="PROSITE" id="PS00137">
    <property type="entry name" value="SUBTILASE_HIS"/>
    <property type="match status" value="1"/>
</dbReference>
<dbReference type="PROSITE" id="PS00136">
    <property type="entry name" value="SUBTILASE_ASP"/>
    <property type="match status" value="1"/>
</dbReference>
<dbReference type="InterPro" id="IPR023827">
    <property type="entry name" value="Peptidase_S8_Asp-AS"/>
</dbReference>
<dbReference type="InterPro" id="IPR015500">
    <property type="entry name" value="Peptidase_S8_subtilisin-rel"/>
</dbReference>
<evidence type="ECO:0000313" key="10">
    <source>
        <dbReference type="Proteomes" id="UP000322294"/>
    </source>
</evidence>
<dbReference type="PROSITE" id="PS51892">
    <property type="entry name" value="SUBTILASE"/>
    <property type="match status" value="1"/>
</dbReference>
<dbReference type="Gene3D" id="3.30.70.80">
    <property type="entry name" value="Peptidase S8 propeptide/proteinase inhibitor I9"/>
    <property type="match status" value="1"/>
</dbReference>
<dbReference type="GO" id="GO:0004252">
    <property type="term" value="F:serine-type endopeptidase activity"/>
    <property type="evidence" value="ECO:0007669"/>
    <property type="project" value="UniProtKB-UniRule"/>
</dbReference>
<gene>
    <name evidence="9" type="ORF">LZ11_01770</name>
</gene>
<keyword evidence="10" id="KW-1185">Reference proteome</keyword>
<reference evidence="9 10" key="1">
    <citation type="submission" date="2019-07" db="EMBL/GenBank/DDBJ databases">
        <title>Genomic Encyclopedia of Type Strains, Phase I: the one thousand microbial genomes (KMG-I) project.</title>
        <authorList>
            <person name="Kyrpides N."/>
        </authorList>
    </citation>
    <scope>NUCLEOTIDE SEQUENCE [LARGE SCALE GENOMIC DNA]</scope>
    <source>
        <strain evidence="9 10">DSM 16647</strain>
    </source>
</reference>
<feature type="active site" description="Charge relay system" evidence="6">
    <location>
        <position position="138"/>
    </location>
</feature>
<dbReference type="SUPFAM" id="SSF52743">
    <property type="entry name" value="Subtilisin-like"/>
    <property type="match status" value="1"/>
</dbReference>
<comment type="caution">
    <text evidence="9">The sequence shown here is derived from an EMBL/GenBank/DDBJ whole genome shotgun (WGS) entry which is preliminary data.</text>
</comment>
<keyword evidence="2 6" id="KW-0645">Protease</keyword>
<feature type="active site" description="Charge relay system" evidence="6">
    <location>
        <position position="170"/>
    </location>
</feature>
<feature type="active site" description="Charge relay system" evidence="6">
    <location>
        <position position="324"/>
    </location>
</feature>
<evidence type="ECO:0000256" key="2">
    <source>
        <dbReference type="ARBA" id="ARBA00022670"/>
    </source>
</evidence>
<evidence type="ECO:0000259" key="8">
    <source>
        <dbReference type="Pfam" id="PF00082"/>
    </source>
</evidence>
<dbReference type="InterPro" id="IPR000209">
    <property type="entry name" value="Peptidase_S8/S53_dom"/>
</dbReference>
<evidence type="ECO:0000256" key="5">
    <source>
        <dbReference type="ARBA" id="ARBA00022825"/>
    </source>
</evidence>
<evidence type="ECO:0000256" key="7">
    <source>
        <dbReference type="RuleBase" id="RU003355"/>
    </source>
</evidence>
<dbReference type="InterPro" id="IPR034202">
    <property type="entry name" value="Subtilisin_Carlsberg-like"/>
</dbReference>
<keyword evidence="3" id="KW-0479">Metal-binding</keyword>
<dbReference type="GO" id="GO:0006508">
    <property type="term" value="P:proteolysis"/>
    <property type="evidence" value="ECO:0007669"/>
    <property type="project" value="UniProtKB-KW"/>
</dbReference>
<dbReference type="InterPro" id="IPR050131">
    <property type="entry name" value="Peptidase_S8_subtilisin-like"/>
</dbReference>